<keyword evidence="3" id="KW-1185">Reference proteome</keyword>
<comment type="caution">
    <text evidence="2">The sequence shown here is derived from an EMBL/GenBank/DDBJ whole genome shotgun (WGS) entry which is preliminary data.</text>
</comment>
<dbReference type="Proteomes" id="UP000248764">
    <property type="component" value="Unassembled WGS sequence"/>
</dbReference>
<proteinExistence type="predicted"/>
<reference evidence="2 3" key="1">
    <citation type="submission" date="2018-01" db="EMBL/GenBank/DDBJ databases">
        <title>Draft genome sequence of Jiangella sp. GTF31.</title>
        <authorList>
            <person name="Sahin N."/>
            <person name="Ay H."/>
            <person name="Saygin H."/>
        </authorList>
    </citation>
    <scope>NUCLEOTIDE SEQUENCE [LARGE SCALE GENOMIC DNA]</scope>
    <source>
        <strain evidence="2 3">GTF31</strain>
    </source>
</reference>
<dbReference type="InterPro" id="IPR011990">
    <property type="entry name" value="TPR-like_helical_dom_sf"/>
</dbReference>
<gene>
    <name evidence="2" type="ORF">C1I92_17905</name>
</gene>
<dbReference type="EMBL" id="POTW01000043">
    <property type="protein sequence ID" value="PZF82175.1"/>
    <property type="molecule type" value="Genomic_DNA"/>
</dbReference>
<dbReference type="RefSeq" id="WP_111256016.1">
    <property type="nucleotide sequence ID" value="NZ_POTW01000043.1"/>
</dbReference>
<protein>
    <recommendedName>
        <fullName evidence="4">Tetratricopeptide repeat protein</fullName>
    </recommendedName>
</protein>
<feature type="compositionally biased region" description="Low complexity" evidence="1">
    <location>
        <begin position="375"/>
        <end position="388"/>
    </location>
</feature>
<dbReference type="AlphaFoldDB" id="A0A2W2B473"/>
<evidence type="ECO:0008006" key="4">
    <source>
        <dbReference type="Google" id="ProtNLM"/>
    </source>
</evidence>
<sequence length="889" mass="97714">MNEELVDRLRQAENAPYGKARSALLEDVVRRADAAGEDDLAFYSRLSLVTAYVLGGEPRKSLVPFARCVADWDADPGRYQRHSHKFHWCFKYAPSTMTKFPEVPLDRTYAVLDDMERRWRAGGHSMHAVHQHRWLVAHHIGDVQAAAEQFRLWSTAPRDGLSDCAGCDPTSKVHHLTSAGRTADAVALGLNVLDGQYTCEEQPQELLTALLPAYVAEGMQAEAVDAHRKAYRILRGRAGRLREHADHIMFLARTGNEVKAVELIERHLGETADPSSPHAEMMFAAAAAHALGRAGDLAIRQPKAAPVLAAELGERLAGRALELAAQFDERNRTTHTSDVIRAMLTAEPWLDYLPLSETARRARLHQQASPPPAPVTVAAEEAEPATPAGRGWLDRAEDAWHRGAYEEAAAAWQGFEQEVAESDWTPVDRARVLDGRGLMAQNDPEVAQEAWREALELYAASGEEVRARRDRARIGRVLCAGGQVDEGLATAEEPAHWLLANDEPRRRAYWQYSLAIMYAQAGRPEDALGELTELRRRTDVDDDLRSAAVIAECDMLAQLGRLEEAEAAATAGLGSSDAPQRSAAYKQRGWLRVRLERPAEAVDDLIEAVALAAGTPGAEVHVALCRVELARAYLMTGRTLEAAETGEEALTVLDRTPGLADPLEDVRGLLLNAYRALGERESALTKVRELLAAAPPEAHPAWLGMVRQDEGLLLQQLDRDEAAVDSFLAAASFYVAAEQPVDQVQAVRLAGQSAAYLGNVDQALELLERVRLVLDALPSADPLVLFQTAGVEWDLAMIALRRGETDAAVRHATRAAELYERGGHDDMHASARLLIAEHGSTDEKQVEQLFTSLPEGHDLWYRAGWLLVDRLNAQGRTHEAATLESRLTE</sequence>
<name>A0A2W2B473_9ACTN</name>
<accession>A0A2W2B473</accession>
<dbReference type="Gene3D" id="1.25.40.10">
    <property type="entry name" value="Tetratricopeptide repeat domain"/>
    <property type="match status" value="3"/>
</dbReference>
<evidence type="ECO:0000256" key="1">
    <source>
        <dbReference type="SAM" id="MobiDB-lite"/>
    </source>
</evidence>
<evidence type="ECO:0000313" key="3">
    <source>
        <dbReference type="Proteomes" id="UP000248764"/>
    </source>
</evidence>
<organism evidence="2 3">
    <name type="scientific">Jiangella anatolica</name>
    <dbReference type="NCBI Taxonomy" id="2670374"/>
    <lineage>
        <taxon>Bacteria</taxon>
        <taxon>Bacillati</taxon>
        <taxon>Actinomycetota</taxon>
        <taxon>Actinomycetes</taxon>
        <taxon>Jiangellales</taxon>
        <taxon>Jiangellaceae</taxon>
        <taxon>Jiangella</taxon>
    </lineage>
</organism>
<feature type="region of interest" description="Disordered" evidence="1">
    <location>
        <begin position="365"/>
        <end position="390"/>
    </location>
</feature>
<evidence type="ECO:0000313" key="2">
    <source>
        <dbReference type="EMBL" id="PZF82175.1"/>
    </source>
</evidence>
<dbReference type="SUPFAM" id="SSF48452">
    <property type="entry name" value="TPR-like"/>
    <property type="match status" value="2"/>
</dbReference>